<evidence type="ECO:0000256" key="3">
    <source>
        <dbReference type="ARBA" id="ARBA00022605"/>
    </source>
</evidence>
<dbReference type="PANTHER" id="PTHR43538">
    <property type="entry name" value="ALPHA-IPM SYNTHASE/HOMOCITRATE SYNTHASE"/>
    <property type="match status" value="1"/>
</dbReference>
<dbReference type="InterPro" id="IPR036230">
    <property type="entry name" value="LeuA_allosteric_dom_sf"/>
</dbReference>
<dbReference type="Gene3D" id="3.30.160.270">
    <property type="match status" value="1"/>
</dbReference>
<evidence type="ECO:0000256" key="4">
    <source>
        <dbReference type="ARBA" id="ARBA00022624"/>
    </source>
</evidence>
<name>A0A7C0U185_DESA2</name>
<accession>A0A7C0U185</accession>
<evidence type="ECO:0000256" key="8">
    <source>
        <dbReference type="NCBIfam" id="TIGR00977"/>
    </source>
</evidence>
<keyword evidence="4" id="KW-0412">Isoleucine biosynthesis</keyword>
<protein>
    <recommendedName>
        <fullName evidence="8">Citramalate synthase</fullName>
        <ecNumber evidence="8">2.3.3.21</ecNumber>
    </recommendedName>
</protein>
<dbReference type="UniPathway" id="UPA00047">
    <property type="reaction ID" value="UER00066"/>
</dbReference>
<dbReference type="Gene3D" id="1.10.238.260">
    <property type="match status" value="1"/>
</dbReference>
<dbReference type="GO" id="GO:0003852">
    <property type="term" value="F:2-isopropylmalate synthase activity"/>
    <property type="evidence" value="ECO:0007669"/>
    <property type="project" value="InterPro"/>
</dbReference>
<feature type="domain" description="Pyruvate carboxyltransferase" evidence="10">
    <location>
        <begin position="4"/>
        <end position="267"/>
    </location>
</feature>
<keyword evidence="6" id="KW-0100">Branched-chain amino acid biosynthesis</keyword>
<comment type="caution">
    <text evidence="11">The sequence shown here is derived from an EMBL/GenBank/DDBJ whole genome shotgun (WGS) entry which is preliminary data.</text>
</comment>
<comment type="catalytic activity">
    <reaction evidence="7">
        <text>pyruvate + acetyl-CoA + H2O = (3R)-citramalate + CoA + H(+)</text>
        <dbReference type="Rhea" id="RHEA:19045"/>
        <dbReference type="ChEBI" id="CHEBI:15361"/>
        <dbReference type="ChEBI" id="CHEBI:15377"/>
        <dbReference type="ChEBI" id="CHEBI:15378"/>
        <dbReference type="ChEBI" id="CHEBI:30934"/>
        <dbReference type="ChEBI" id="CHEBI:57287"/>
        <dbReference type="ChEBI" id="CHEBI:57288"/>
        <dbReference type="EC" id="2.3.3.21"/>
    </reaction>
</comment>
<dbReference type="InterPro" id="IPR000891">
    <property type="entry name" value="PYR_CT"/>
</dbReference>
<evidence type="ECO:0000256" key="6">
    <source>
        <dbReference type="ARBA" id="ARBA00023304"/>
    </source>
</evidence>
<dbReference type="EC" id="2.3.3.21" evidence="8"/>
<dbReference type="AlphaFoldDB" id="A0A7C0U185"/>
<organism evidence="11">
    <name type="scientific">Desulfofervidus auxilii</name>
    <dbReference type="NCBI Taxonomy" id="1621989"/>
    <lineage>
        <taxon>Bacteria</taxon>
        <taxon>Pseudomonadati</taxon>
        <taxon>Thermodesulfobacteriota</taxon>
        <taxon>Candidatus Desulfofervidia</taxon>
        <taxon>Candidatus Desulfofervidales</taxon>
        <taxon>Candidatus Desulfofervidaceae</taxon>
        <taxon>Candidatus Desulfofervidus</taxon>
    </lineage>
</organism>
<dbReference type="SUPFAM" id="SSF51569">
    <property type="entry name" value="Aldolase"/>
    <property type="match status" value="1"/>
</dbReference>
<dbReference type="InterPro" id="IPR002034">
    <property type="entry name" value="AIPM/Hcit_synth_CS"/>
</dbReference>
<evidence type="ECO:0000256" key="7">
    <source>
        <dbReference type="ARBA" id="ARBA00048263"/>
    </source>
</evidence>
<dbReference type="SMART" id="SM00917">
    <property type="entry name" value="LeuA_dimer"/>
    <property type="match status" value="1"/>
</dbReference>
<evidence type="ECO:0000256" key="5">
    <source>
        <dbReference type="ARBA" id="ARBA00022679"/>
    </source>
</evidence>
<dbReference type="InterPro" id="IPR005675">
    <property type="entry name" value="Citramal_synthase"/>
</dbReference>
<dbReference type="EMBL" id="DRBS01000018">
    <property type="protein sequence ID" value="HDD43320.1"/>
    <property type="molecule type" value="Genomic_DNA"/>
</dbReference>
<dbReference type="InterPro" id="IPR054691">
    <property type="entry name" value="LeuA/HCS_post-cat"/>
</dbReference>
<evidence type="ECO:0000256" key="9">
    <source>
        <dbReference type="RuleBase" id="RU003523"/>
    </source>
</evidence>
<dbReference type="SUPFAM" id="SSF110921">
    <property type="entry name" value="2-isopropylmalate synthase LeuA, allosteric (dimerisation) domain"/>
    <property type="match status" value="1"/>
</dbReference>
<dbReference type="GO" id="GO:0009098">
    <property type="term" value="P:L-leucine biosynthetic process"/>
    <property type="evidence" value="ECO:0007669"/>
    <property type="project" value="InterPro"/>
</dbReference>
<dbReference type="NCBIfam" id="TIGR00977">
    <property type="entry name" value="citramal_synth"/>
    <property type="match status" value="1"/>
</dbReference>
<comment type="pathway">
    <text evidence="1">Amino-acid biosynthesis; L-isoleucine biosynthesis; 2-oxobutanoate from pyruvate: step 1/3.</text>
</comment>
<keyword evidence="3" id="KW-0028">Amino-acid biosynthesis</keyword>
<evidence type="ECO:0000259" key="10">
    <source>
        <dbReference type="PROSITE" id="PS50991"/>
    </source>
</evidence>
<reference evidence="11" key="1">
    <citation type="journal article" date="2020" name="mSystems">
        <title>Genome- and Community-Level Interaction Insights into Carbon Utilization and Element Cycling Functions of Hydrothermarchaeota in Hydrothermal Sediment.</title>
        <authorList>
            <person name="Zhou Z."/>
            <person name="Liu Y."/>
            <person name="Xu W."/>
            <person name="Pan J."/>
            <person name="Luo Z.H."/>
            <person name="Li M."/>
        </authorList>
    </citation>
    <scope>NUCLEOTIDE SEQUENCE [LARGE SCALE GENOMIC DNA]</scope>
    <source>
        <strain evidence="11">HyVt-233</strain>
    </source>
</reference>
<dbReference type="Gene3D" id="3.20.20.70">
    <property type="entry name" value="Aldolase class I"/>
    <property type="match status" value="1"/>
</dbReference>
<dbReference type="Pfam" id="PF08502">
    <property type="entry name" value="LeuA_dimer"/>
    <property type="match status" value="1"/>
</dbReference>
<comment type="similarity">
    <text evidence="2 9">Belongs to the alpha-IPM synthase/homocitrate synthase family.</text>
</comment>
<gene>
    <name evidence="11" type="ORF">ENG63_00460</name>
</gene>
<keyword evidence="5 9" id="KW-0808">Transferase</keyword>
<dbReference type="Pfam" id="PF22617">
    <property type="entry name" value="HCS_D2"/>
    <property type="match status" value="1"/>
</dbReference>
<sequence>MFKVEIYDTTLRDGTQAEDFNLQLEDKLKVAEKLDELGVHYIEGGWPGSNPKDEQFFERIKHFSFKNAKIAAFGSTHHPQRTPENDPNLKALLNAKTEVITIFGKSWDLHVKDALQISLERNLEIIYNSLAYLRPYVKKLFYDAEHFFDGFKNNPEYAIATIKKAIEAGADCIIFCDTNGGTLPFELVEIIEYVKRKCPNIVFGIHAHNDAEMAVANSLMAVRLGAVQVQGTLNGVGERCGNANLCSIIPALKLKMGIDCISDKQLTKLTAISRFVTELINIAHPPYLPYVGRSAFAHKGGVHVSAVKRNPHTYEHIPPEKVGNVRRILISDLSGRSTILSKAKEWGIDLDSKDPQVQKILKELKDLENQGFQFDVAEESFKLRMYRARGELKKEYFKLFTYRVQDYKTLNGYPIAEAEVWVVVDGKEKHAMALGQGPVNALDKALRKALEDFYPSLKEMSLVDYRVRVLPGITGTEARVRVLIESKDKECVWRTVGVSYDILEASLQALIDSIIYKLFREEQAKGEC</sequence>
<evidence type="ECO:0000313" key="11">
    <source>
        <dbReference type="EMBL" id="HDD43320.1"/>
    </source>
</evidence>
<proteinExistence type="inferred from homology"/>
<dbReference type="PROSITE" id="PS50991">
    <property type="entry name" value="PYR_CT"/>
    <property type="match status" value="1"/>
</dbReference>
<dbReference type="InterPro" id="IPR013709">
    <property type="entry name" value="2-isopropylmalate_synth_dimer"/>
</dbReference>
<dbReference type="Proteomes" id="UP000886289">
    <property type="component" value="Unassembled WGS sequence"/>
</dbReference>
<dbReference type="GO" id="GO:0009097">
    <property type="term" value="P:isoleucine biosynthetic process"/>
    <property type="evidence" value="ECO:0007669"/>
    <property type="project" value="UniProtKB-UniRule"/>
</dbReference>
<dbReference type="CDD" id="cd07941">
    <property type="entry name" value="DRE_TIM_LeuA3"/>
    <property type="match status" value="1"/>
</dbReference>
<evidence type="ECO:0000256" key="1">
    <source>
        <dbReference type="ARBA" id="ARBA00004743"/>
    </source>
</evidence>
<dbReference type="PROSITE" id="PS00815">
    <property type="entry name" value="AIPM_HOMOCIT_SYNTH_1"/>
    <property type="match status" value="1"/>
</dbReference>
<evidence type="ECO:0000256" key="2">
    <source>
        <dbReference type="ARBA" id="ARBA00006154"/>
    </source>
</evidence>
<dbReference type="PANTHER" id="PTHR43538:SF1">
    <property type="entry name" value="(R)-CITRAMALATE SYNTHASE"/>
    <property type="match status" value="1"/>
</dbReference>
<dbReference type="InterPro" id="IPR013785">
    <property type="entry name" value="Aldolase_TIM"/>
</dbReference>
<dbReference type="Pfam" id="PF00682">
    <property type="entry name" value="HMGL-like"/>
    <property type="match status" value="1"/>
</dbReference>
<dbReference type="GO" id="GO:0043714">
    <property type="term" value="F:(R)-citramalate synthase activity"/>
    <property type="evidence" value="ECO:0007669"/>
    <property type="project" value="UniProtKB-UniRule"/>
</dbReference>